<reference evidence="2 3" key="1">
    <citation type="submission" date="2023-02" db="EMBL/GenBank/DDBJ databases">
        <title>Pseudomonas chrutzelriedensis sp. nov., a potently antifungal strain isolated from moss.</title>
        <authorList>
            <person name="Schnyder A."/>
            <person name="Kalawong R."/>
            <person name="Eberl L."/>
            <person name="Agnoli K."/>
        </authorList>
    </citation>
    <scope>NUCLEOTIDE SEQUENCE [LARGE SCALE GENOMIC DNA]</scope>
    <source>
        <strain evidence="2 3">681</strain>
    </source>
</reference>
<evidence type="ECO:0000256" key="1">
    <source>
        <dbReference type="SAM" id="SignalP"/>
    </source>
</evidence>
<dbReference type="Proteomes" id="UP001159100">
    <property type="component" value="Unassembled WGS sequence"/>
</dbReference>
<dbReference type="EMBL" id="JARBWL010000002">
    <property type="protein sequence ID" value="MDI2593913.1"/>
    <property type="molecule type" value="Genomic_DNA"/>
</dbReference>
<dbReference type="RefSeq" id="WP_259499620.1">
    <property type="nucleotide sequence ID" value="NZ_JARBWL010000002.1"/>
</dbReference>
<dbReference type="Pfam" id="PF06551">
    <property type="entry name" value="DUF1120"/>
    <property type="match status" value="1"/>
</dbReference>
<organism evidence="2 3">
    <name type="scientific">Pseudomonas fungipugnans</name>
    <dbReference type="NCBI Taxonomy" id="3024217"/>
    <lineage>
        <taxon>Bacteria</taxon>
        <taxon>Pseudomonadati</taxon>
        <taxon>Pseudomonadota</taxon>
        <taxon>Gammaproteobacteria</taxon>
        <taxon>Pseudomonadales</taxon>
        <taxon>Pseudomonadaceae</taxon>
        <taxon>Pseudomonas</taxon>
    </lineage>
</organism>
<comment type="caution">
    <text evidence="2">The sequence shown here is derived from an EMBL/GenBank/DDBJ whole genome shotgun (WGS) entry which is preliminary data.</text>
</comment>
<evidence type="ECO:0000313" key="3">
    <source>
        <dbReference type="Proteomes" id="UP001159100"/>
    </source>
</evidence>
<feature type="chain" id="PRO_5046862933" evidence="1">
    <location>
        <begin position="25"/>
        <end position="379"/>
    </location>
</feature>
<accession>A0ABT6QSN2</accession>
<dbReference type="InterPro" id="IPR010546">
    <property type="entry name" value="DUF1120"/>
</dbReference>
<keyword evidence="3" id="KW-1185">Reference proteome</keyword>
<keyword evidence="1" id="KW-0732">Signal</keyword>
<protein>
    <submittedName>
        <fullName evidence="2">DUF1120 domain-containing protein</fullName>
    </submittedName>
</protein>
<proteinExistence type="predicted"/>
<gene>
    <name evidence="2" type="ORF">POF45_21155</name>
</gene>
<name>A0ABT6QSN2_9PSED</name>
<sequence length="379" mass="40164">MNLDKTLQRLAIFLLIGTATSAQALEECQLNLSETVLDFGQLSRIARHHQAGQQLIGERRLSLTLNCPQVMDLSLFYRGLAASAERLRFTERGNYRLQVSDAVVDGQATELGLLSAVGQPPADNATVLDWLPGYGIAPVRAGAVVSGKSLALQLSVNAWADAGATLVQDATTWEASGLIDAVGTGRARELTLRARVVPASCIPTLSNGGVVDYGRLSVKELNIDKETVLPTKTLLFSVACDAATPFAVRMQDNRDGSATGGTDETSYGLDLDGTGNKIGRFYVNVDPAEFSADTLATLYRTDSTTSGRAWSSASSRTIPIGANSYLGFTDSVGDSTGPVSIQNLSGSLHIKAIVAPTQALDLRNDVRLNGSGTIEIIYL</sequence>
<evidence type="ECO:0000313" key="2">
    <source>
        <dbReference type="EMBL" id="MDI2593913.1"/>
    </source>
</evidence>
<feature type="signal peptide" evidence="1">
    <location>
        <begin position="1"/>
        <end position="24"/>
    </location>
</feature>